<evidence type="ECO:0000256" key="9">
    <source>
        <dbReference type="ARBA" id="ARBA00048743"/>
    </source>
</evidence>
<evidence type="ECO:0000256" key="4">
    <source>
        <dbReference type="ARBA" id="ARBA00022679"/>
    </source>
</evidence>
<dbReference type="HAMAP" id="MF_00165">
    <property type="entry name" value="Thymidylate_kinase"/>
    <property type="match status" value="1"/>
</dbReference>
<keyword evidence="13" id="KW-1185">Reference proteome</keyword>
<evidence type="ECO:0000259" key="11">
    <source>
        <dbReference type="Pfam" id="PF02223"/>
    </source>
</evidence>
<dbReference type="PANTHER" id="PTHR10344">
    <property type="entry name" value="THYMIDYLATE KINASE"/>
    <property type="match status" value="1"/>
</dbReference>
<comment type="catalytic activity">
    <reaction evidence="9 10">
        <text>dTMP + ATP = dTDP + ADP</text>
        <dbReference type="Rhea" id="RHEA:13517"/>
        <dbReference type="ChEBI" id="CHEBI:30616"/>
        <dbReference type="ChEBI" id="CHEBI:58369"/>
        <dbReference type="ChEBI" id="CHEBI:63528"/>
        <dbReference type="ChEBI" id="CHEBI:456216"/>
        <dbReference type="EC" id="2.7.4.9"/>
    </reaction>
</comment>
<evidence type="ECO:0000256" key="5">
    <source>
        <dbReference type="ARBA" id="ARBA00022727"/>
    </source>
</evidence>
<dbReference type="SUPFAM" id="SSF52540">
    <property type="entry name" value="P-loop containing nucleoside triphosphate hydrolases"/>
    <property type="match status" value="1"/>
</dbReference>
<name>A0A5M3T801_LIMPL</name>
<dbReference type="Proteomes" id="UP000326169">
    <property type="component" value="Unassembled WGS sequence"/>
</dbReference>
<organism evidence="12 13">
    <name type="scientific">Limnospira platensis NIES-46</name>
    <dbReference type="NCBI Taxonomy" id="1236695"/>
    <lineage>
        <taxon>Bacteria</taxon>
        <taxon>Bacillati</taxon>
        <taxon>Cyanobacteriota</taxon>
        <taxon>Cyanophyceae</taxon>
        <taxon>Oscillatoriophycideae</taxon>
        <taxon>Oscillatoriales</taxon>
        <taxon>Sirenicapillariaceae</taxon>
        <taxon>Limnospira</taxon>
    </lineage>
</organism>
<dbReference type="InterPro" id="IPR018095">
    <property type="entry name" value="Thymidylate_kin_CS"/>
</dbReference>
<dbReference type="GO" id="GO:0016301">
    <property type="term" value="F:kinase activity"/>
    <property type="evidence" value="ECO:0007669"/>
    <property type="project" value="UniProtKB-KW"/>
</dbReference>
<evidence type="ECO:0000256" key="8">
    <source>
        <dbReference type="ARBA" id="ARBA00022840"/>
    </source>
</evidence>
<comment type="function">
    <text evidence="10">Phosphorylation of dTMP to form dTDP in both de novo and salvage pathways of dTTP synthesis.</text>
</comment>
<reference evidence="12 13" key="1">
    <citation type="journal article" date="2019" name="J Genomics">
        <title>The Draft Genome of a Hydrogen-producing Cyanobacterium, Arthrospira platensis NIES-46.</title>
        <authorList>
            <person name="Suzuki S."/>
            <person name="Yamaguchi H."/>
            <person name="Kawachi M."/>
        </authorList>
    </citation>
    <scope>NUCLEOTIDE SEQUENCE [LARGE SCALE GENOMIC DNA]</scope>
    <source>
        <strain evidence="12 13">NIES-46</strain>
    </source>
</reference>
<comment type="caution">
    <text evidence="12">The sequence shown here is derived from an EMBL/GenBank/DDBJ whole genome shotgun (WGS) entry which is preliminary data.</text>
</comment>
<proteinExistence type="inferred from homology"/>
<dbReference type="RefSeq" id="WP_006616764.1">
    <property type="nucleotide sequence ID" value="NZ_BIMW01000089.1"/>
</dbReference>
<keyword evidence="7 10" id="KW-0418">Kinase</keyword>
<evidence type="ECO:0000313" key="12">
    <source>
        <dbReference type="EMBL" id="GCE94060.1"/>
    </source>
</evidence>
<sequence length="231" mass="25837">MAGKLIVFEGIEGCGKTTQIQQIQPWLADRLSLNHSPGGKLHQPGVQVTREPGGTQLGQHLRDLLLHHEINEPLSDRSELLLYAADRAQHIETLIKPLLDQGTMILCDRFTDSTLAYQGYGRGLDLQQIHQINQIATGGLVPDLTLWLNVPVEAGLTRIKARKKADRIEQADLEFHYRVAEGFATLAKMYPQRIVPIDGNGDRDRVTQQIQNILNQKLLEWGLISNNDGCL</sequence>
<evidence type="ECO:0000256" key="1">
    <source>
        <dbReference type="ARBA" id="ARBA00009776"/>
    </source>
</evidence>
<dbReference type="Gene3D" id="3.40.50.300">
    <property type="entry name" value="P-loop containing nucleotide triphosphate hydrolases"/>
    <property type="match status" value="1"/>
</dbReference>
<dbReference type="InterPro" id="IPR039430">
    <property type="entry name" value="Thymidylate_kin-like_dom"/>
</dbReference>
<feature type="domain" description="Thymidylate kinase-like" evidence="11">
    <location>
        <begin position="8"/>
        <end position="210"/>
    </location>
</feature>
<gene>
    <name evidence="10 12" type="primary">tmk</name>
    <name evidence="12" type="ORF">NIES46_21120</name>
</gene>
<protein>
    <recommendedName>
        <fullName evidence="3 10">Thymidylate kinase</fullName>
        <ecNumber evidence="2 10">2.7.4.9</ecNumber>
    </recommendedName>
    <alternativeName>
        <fullName evidence="10">dTMP kinase</fullName>
    </alternativeName>
</protein>
<dbReference type="InterPro" id="IPR027417">
    <property type="entry name" value="P-loop_NTPase"/>
</dbReference>
<dbReference type="Pfam" id="PF02223">
    <property type="entry name" value="Thymidylate_kin"/>
    <property type="match status" value="1"/>
</dbReference>
<dbReference type="CDD" id="cd01672">
    <property type="entry name" value="TMPK"/>
    <property type="match status" value="1"/>
</dbReference>
<evidence type="ECO:0000256" key="10">
    <source>
        <dbReference type="HAMAP-Rule" id="MF_00165"/>
    </source>
</evidence>
<evidence type="ECO:0000256" key="2">
    <source>
        <dbReference type="ARBA" id="ARBA00012980"/>
    </source>
</evidence>
<evidence type="ECO:0000313" key="13">
    <source>
        <dbReference type="Proteomes" id="UP000326169"/>
    </source>
</evidence>
<dbReference type="GeneID" id="301682968"/>
<dbReference type="PANTHER" id="PTHR10344:SF4">
    <property type="entry name" value="UMP-CMP KINASE 2, MITOCHONDRIAL"/>
    <property type="match status" value="1"/>
</dbReference>
<dbReference type="NCBIfam" id="TIGR00041">
    <property type="entry name" value="DTMP_kinase"/>
    <property type="match status" value="1"/>
</dbReference>
<evidence type="ECO:0000256" key="7">
    <source>
        <dbReference type="ARBA" id="ARBA00022777"/>
    </source>
</evidence>
<feature type="binding site" evidence="10">
    <location>
        <begin position="10"/>
        <end position="17"/>
    </location>
    <ligand>
        <name>ATP</name>
        <dbReference type="ChEBI" id="CHEBI:30616"/>
    </ligand>
</feature>
<dbReference type="PROSITE" id="PS01331">
    <property type="entry name" value="THYMIDYLATE_KINASE"/>
    <property type="match status" value="1"/>
</dbReference>
<accession>A0A5M3T801</accession>
<comment type="similarity">
    <text evidence="1 10">Belongs to the thymidylate kinase family.</text>
</comment>
<keyword evidence="4 10" id="KW-0808">Transferase</keyword>
<keyword evidence="8 10" id="KW-0067">ATP-binding</keyword>
<dbReference type="InterPro" id="IPR018094">
    <property type="entry name" value="Thymidylate_kinase"/>
</dbReference>
<evidence type="ECO:0000256" key="3">
    <source>
        <dbReference type="ARBA" id="ARBA00017144"/>
    </source>
</evidence>
<keyword evidence="6 10" id="KW-0547">Nucleotide-binding</keyword>
<evidence type="ECO:0000256" key="6">
    <source>
        <dbReference type="ARBA" id="ARBA00022741"/>
    </source>
</evidence>
<keyword evidence="5 10" id="KW-0545">Nucleotide biosynthesis</keyword>
<dbReference type="EMBL" id="BIMW01000089">
    <property type="protein sequence ID" value="GCE94060.1"/>
    <property type="molecule type" value="Genomic_DNA"/>
</dbReference>
<dbReference type="EC" id="2.7.4.9" evidence="2 10"/>